<organism evidence="1 2">
    <name type="scientific">Streptomyces kronopolitis</name>
    <dbReference type="NCBI Taxonomy" id="1612435"/>
    <lineage>
        <taxon>Bacteria</taxon>
        <taxon>Bacillati</taxon>
        <taxon>Actinomycetota</taxon>
        <taxon>Actinomycetes</taxon>
        <taxon>Kitasatosporales</taxon>
        <taxon>Streptomycetaceae</taxon>
        <taxon>Streptomyces</taxon>
    </lineage>
</organism>
<dbReference type="Pfam" id="PF19827">
    <property type="entry name" value="DUF6308"/>
    <property type="match status" value="1"/>
</dbReference>
<comment type="caution">
    <text evidence="1">The sequence shown here is derived from an EMBL/GenBank/DDBJ whole genome shotgun (WGS) entry which is preliminary data.</text>
</comment>
<dbReference type="Proteomes" id="UP000600080">
    <property type="component" value="Unassembled WGS sequence"/>
</dbReference>
<keyword evidence="2" id="KW-1185">Reference proteome</keyword>
<sequence length="214" mass="23856">MTLNIPAALWDRQYAADLLRRYWSSRPDGTPAYTGSHFERLGGGGDRREVRNRFTAEDFIAVATLSVTLPARAALQVLAPHDPHHYTRLLTAIPAEIELADADEEHVAEDSPAWTLWRALREVHGIGPVGAGKLLARKRPRLLPVHDAVVKKVFARPTSDLTFWSDVRTQLRNDKGALVSHLEETRNLSEIGNGISVLRVLDVTAWMHGKELGH</sequence>
<protein>
    <recommendedName>
        <fullName evidence="3">DNA-3-methyladenine glycosylase 2 family protein</fullName>
    </recommendedName>
</protein>
<evidence type="ECO:0008006" key="3">
    <source>
        <dbReference type="Google" id="ProtNLM"/>
    </source>
</evidence>
<dbReference type="GeneID" id="301548504"/>
<reference evidence="2" key="1">
    <citation type="journal article" date="2019" name="Int. J. Syst. Evol. Microbiol.">
        <title>The Global Catalogue of Microorganisms (GCM) 10K type strain sequencing project: providing services to taxonomists for standard genome sequencing and annotation.</title>
        <authorList>
            <consortium name="The Broad Institute Genomics Platform"/>
            <consortium name="The Broad Institute Genome Sequencing Center for Infectious Disease"/>
            <person name="Wu L."/>
            <person name="Ma J."/>
        </authorList>
    </citation>
    <scope>NUCLEOTIDE SEQUENCE [LARGE SCALE GENOMIC DNA]</scope>
    <source>
        <strain evidence="2">CGMCC 4.7323</strain>
    </source>
</reference>
<accession>A0ABQ2JDY2</accession>
<evidence type="ECO:0000313" key="1">
    <source>
        <dbReference type="EMBL" id="GGN44584.1"/>
    </source>
</evidence>
<dbReference type="RefSeq" id="WP_189097872.1">
    <property type="nucleotide sequence ID" value="NZ_BMND01000009.1"/>
</dbReference>
<dbReference type="InterPro" id="IPR046275">
    <property type="entry name" value="DUF6308"/>
</dbReference>
<name>A0ABQ2JDY2_9ACTN</name>
<gene>
    <name evidence="1" type="ORF">GCM10012285_27260</name>
</gene>
<dbReference type="EMBL" id="BMND01000009">
    <property type="protein sequence ID" value="GGN44584.1"/>
    <property type="molecule type" value="Genomic_DNA"/>
</dbReference>
<evidence type="ECO:0000313" key="2">
    <source>
        <dbReference type="Proteomes" id="UP000600080"/>
    </source>
</evidence>
<proteinExistence type="predicted"/>